<dbReference type="PROSITE" id="PS00028">
    <property type="entry name" value="ZINC_FINGER_C2H2_1"/>
    <property type="match status" value="1"/>
</dbReference>
<reference evidence="8" key="1">
    <citation type="submission" date="2025-08" db="UniProtKB">
        <authorList>
            <consortium name="Ensembl"/>
        </authorList>
    </citation>
    <scope>IDENTIFICATION</scope>
</reference>
<dbReference type="SMART" id="SM00355">
    <property type="entry name" value="ZnF_C2H2"/>
    <property type="match status" value="3"/>
</dbReference>
<feature type="domain" description="C2H2-type" evidence="7">
    <location>
        <begin position="76"/>
        <end position="103"/>
    </location>
</feature>
<dbReference type="Gene3D" id="3.30.160.60">
    <property type="entry name" value="Classic Zinc Finger"/>
    <property type="match status" value="3"/>
</dbReference>
<feature type="domain" description="C2H2-type" evidence="7">
    <location>
        <begin position="104"/>
        <end position="127"/>
    </location>
</feature>
<feature type="region of interest" description="Disordered" evidence="6">
    <location>
        <begin position="1"/>
        <end position="38"/>
    </location>
</feature>
<dbReference type="Pfam" id="PF00096">
    <property type="entry name" value="zf-C2H2"/>
    <property type="match status" value="3"/>
</dbReference>
<feature type="domain" description="C2H2-type" evidence="7">
    <location>
        <begin position="48"/>
        <end position="75"/>
    </location>
</feature>
<evidence type="ECO:0000313" key="8">
    <source>
        <dbReference type="Ensembl" id="ENSCLMP00005016944.1"/>
    </source>
</evidence>
<keyword evidence="1" id="KW-0479">Metal-binding</keyword>
<dbReference type="Proteomes" id="UP000694565">
    <property type="component" value="Unplaced"/>
</dbReference>
<dbReference type="GO" id="GO:0008270">
    <property type="term" value="F:zinc ion binding"/>
    <property type="evidence" value="ECO:0007669"/>
    <property type="project" value="UniProtKB-KW"/>
</dbReference>
<evidence type="ECO:0000256" key="6">
    <source>
        <dbReference type="SAM" id="MobiDB-lite"/>
    </source>
</evidence>
<dbReference type="PANTHER" id="PTHR23235">
    <property type="entry name" value="KRUEPPEL-LIKE TRANSCRIPTION FACTOR"/>
    <property type="match status" value="1"/>
</dbReference>
<dbReference type="PROSITE" id="PS50157">
    <property type="entry name" value="ZINC_FINGER_C2H2_2"/>
    <property type="match status" value="3"/>
</dbReference>
<evidence type="ECO:0000256" key="1">
    <source>
        <dbReference type="ARBA" id="ARBA00022723"/>
    </source>
</evidence>
<reference evidence="8" key="2">
    <citation type="submission" date="2025-09" db="UniProtKB">
        <authorList>
            <consortium name="Ensembl"/>
        </authorList>
    </citation>
    <scope>IDENTIFICATION</scope>
</reference>
<dbReference type="InterPro" id="IPR036236">
    <property type="entry name" value="Znf_C2H2_sf"/>
</dbReference>
<evidence type="ECO:0000256" key="5">
    <source>
        <dbReference type="PROSITE-ProRule" id="PRU00042"/>
    </source>
</evidence>
<keyword evidence="2" id="KW-0677">Repeat</keyword>
<dbReference type="FunFam" id="3.30.160.60:FF:000624">
    <property type="entry name" value="zinc finger protein 697"/>
    <property type="match status" value="1"/>
</dbReference>
<dbReference type="Ensembl" id="ENSCLMT00005017945.1">
    <property type="protein sequence ID" value="ENSCLMP00005016944.1"/>
    <property type="gene ID" value="ENSCLMG00005008736.1"/>
</dbReference>
<dbReference type="FunFam" id="3.30.160.60:FF:002343">
    <property type="entry name" value="Zinc finger protein 33A"/>
    <property type="match status" value="1"/>
</dbReference>
<dbReference type="GO" id="GO:0000981">
    <property type="term" value="F:DNA-binding transcription factor activity, RNA polymerase II-specific"/>
    <property type="evidence" value="ECO:0007669"/>
    <property type="project" value="TreeGrafter"/>
</dbReference>
<dbReference type="InterPro" id="IPR013087">
    <property type="entry name" value="Znf_C2H2_type"/>
</dbReference>
<name>A0A8C2XE67_CYCLU</name>
<protein>
    <recommendedName>
        <fullName evidence="7">C2H2-type domain-containing protein</fullName>
    </recommendedName>
</protein>
<sequence length="141" mass="15988">SGPQKDLMTPREDTSEAINHNKVKRARNPDPGQSSKWRTMGTHCPDGFVCALCQRVSKNKYLLIEHFRTHTGEKPLKCDQCSAIFLTPSELTVHTRTHTGERPFGCAQCGKRFARSGNLRAHQRDETVTYFSTLFVCLFAF</sequence>
<evidence type="ECO:0000256" key="3">
    <source>
        <dbReference type="ARBA" id="ARBA00022771"/>
    </source>
</evidence>
<dbReference type="SUPFAM" id="SSF57667">
    <property type="entry name" value="beta-beta-alpha zinc fingers"/>
    <property type="match status" value="2"/>
</dbReference>
<keyword evidence="4" id="KW-0862">Zinc</keyword>
<evidence type="ECO:0000256" key="4">
    <source>
        <dbReference type="ARBA" id="ARBA00022833"/>
    </source>
</evidence>
<dbReference type="PANTHER" id="PTHR23235:SF176">
    <property type="entry name" value="C2H2-TYPE DOMAIN-CONTAINING PROTEIN"/>
    <property type="match status" value="1"/>
</dbReference>
<keyword evidence="3 5" id="KW-0863">Zinc-finger</keyword>
<evidence type="ECO:0000313" key="9">
    <source>
        <dbReference type="Proteomes" id="UP000694565"/>
    </source>
</evidence>
<proteinExistence type="predicted"/>
<evidence type="ECO:0000259" key="7">
    <source>
        <dbReference type="PROSITE" id="PS50157"/>
    </source>
</evidence>
<accession>A0A8C2XE67</accession>
<dbReference type="GeneTree" id="ENSGT00940000162287"/>
<dbReference type="AlphaFoldDB" id="A0A8C2XE67"/>
<evidence type="ECO:0000256" key="2">
    <source>
        <dbReference type="ARBA" id="ARBA00022737"/>
    </source>
</evidence>
<keyword evidence="9" id="KW-1185">Reference proteome</keyword>
<organism evidence="8 9">
    <name type="scientific">Cyclopterus lumpus</name>
    <name type="common">Lumpsucker</name>
    <dbReference type="NCBI Taxonomy" id="8103"/>
    <lineage>
        <taxon>Eukaryota</taxon>
        <taxon>Metazoa</taxon>
        <taxon>Chordata</taxon>
        <taxon>Craniata</taxon>
        <taxon>Vertebrata</taxon>
        <taxon>Euteleostomi</taxon>
        <taxon>Actinopterygii</taxon>
        <taxon>Neopterygii</taxon>
        <taxon>Teleostei</taxon>
        <taxon>Neoteleostei</taxon>
        <taxon>Acanthomorphata</taxon>
        <taxon>Eupercaria</taxon>
        <taxon>Perciformes</taxon>
        <taxon>Cottioidei</taxon>
        <taxon>Cottales</taxon>
        <taxon>Cyclopteridae</taxon>
        <taxon>Cyclopterus</taxon>
    </lineage>
</organism>
<dbReference type="GO" id="GO:0000978">
    <property type="term" value="F:RNA polymerase II cis-regulatory region sequence-specific DNA binding"/>
    <property type="evidence" value="ECO:0007669"/>
    <property type="project" value="TreeGrafter"/>
</dbReference>